<gene>
    <name evidence="2" type="ORF">ACFS7Z_09085</name>
</gene>
<keyword evidence="1" id="KW-0732">Signal</keyword>
<accession>A0ABW6BSJ2</accession>
<evidence type="ECO:0000313" key="3">
    <source>
        <dbReference type="Proteomes" id="UP001597641"/>
    </source>
</evidence>
<dbReference type="Proteomes" id="UP001597641">
    <property type="component" value="Unassembled WGS sequence"/>
</dbReference>
<keyword evidence="3" id="KW-1185">Reference proteome</keyword>
<proteinExistence type="predicted"/>
<name>A0ABW6BSJ2_9BACT</name>
<reference evidence="3" key="1">
    <citation type="journal article" date="2019" name="Int. J. Syst. Evol. Microbiol.">
        <title>The Global Catalogue of Microorganisms (GCM) 10K type strain sequencing project: providing services to taxonomists for standard genome sequencing and annotation.</title>
        <authorList>
            <consortium name="The Broad Institute Genomics Platform"/>
            <consortium name="The Broad Institute Genome Sequencing Center for Infectious Disease"/>
            <person name="Wu L."/>
            <person name="Ma J."/>
        </authorList>
    </citation>
    <scope>NUCLEOTIDE SEQUENCE [LARGE SCALE GENOMIC DNA]</scope>
    <source>
        <strain evidence="3">KCTC 23984</strain>
    </source>
</reference>
<feature type="chain" id="PRO_5047306220" evidence="1">
    <location>
        <begin position="21"/>
        <end position="177"/>
    </location>
</feature>
<evidence type="ECO:0000256" key="1">
    <source>
        <dbReference type="SAM" id="SignalP"/>
    </source>
</evidence>
<protein>
    <submittedName>
        <fullName evidence="2">Uncharacterized protein</fullName>
    </submittedName>
</protein>
<organism evidence="2 3">
    <name type="scientific">Pontibacter toksunensis</name>
    <dbReference type="NCBI Taxonomy" id="1332631"/>
    <lineage>
        <taxon>Bacteria</taxon>
        <taxon>Pseudomonadati</taxon>
        <taxon>Bacteroidota</taxon>
        <taxon>Cytophagia</taxon>
        <taxon>Cytophagales</taxon>
        <taxon>Hymenobacteraceae</taxon>
        <taxon>Pontibacter</taxon>
    </lineage>
</organism>
<feature type="signal peptide" evidence="1">
    <location>
        <begin position="1"/>
        <end position="20"/>
    </location>
</feature>
<sequence>MLKNLPFLFLLVLLHSSVWADSTRYNVSQLRLQYLQASKEEAVALQFHKKMSAYNDNDPLLLAYKAASEAVMAKYVWNPYSKLKQVKTANAIFEDAVAMDKDNAEIRFLRFTLQHYVPRYLNLSGQVEEDKEMIIQSLKAYPDSGMSKPLARTIRDFMLTKDHCTEAEKKVLRNINI</sequence>
<dbReference type="RefSeq" id="WP_377483590.1">
    <property type="nucleotide sequence ID" value="NZ_JBHUOX010000005.1"/>
</dbReference>
<comment type="caution">
    <text evidence="2">The sequence shown here is derived from an EMBL/GenBank/DDBJ whole genome shotgun (WGS) entry which is preliminary data.</text>
</comment>
<dbReference type="EMBL" id="JBHUOX010000005">
    <property type="protein sequence ID" value="MFD3000511.1"/>
    <property type="molecule type" value="Genomic_DNA"/>
</dbReference>
<evidence type="ECO:0000313" key="2">
    <source>
        <dbReference type="EMBL" id="MFD3000511.1"/>
    </source>
</evidence>